<feature type="transmembrane region" description="Helical" evidence="1">
    <location>
        <begin position="52"/>
        <end position="74"/>
    </location>
</feature>
<organism evidence="2 3">
    <name type="scientific">Robertmurraya kyonggiensis</name>
    <dbReference type="NCBI Taxonomy" id="1037680"/>
    <lineage>
        <taxon>Bacteria</taxon>
        <taxon>Bacillati</taxon>
        <taxon>Bacillota</taxon>
        <taxon>Bacilli</taxon>
        <taxon>Bacillales</taxon>
        <taxon>Bacillaceae</taxon>
        <taxon>Robertmurraya</taxon>
    </lineage>
</organism>
<dbReference type="OrthoDB" id="2361109at2"/>
<feature type="transmembrane region" description="Helical" evidence="1">
    <location>
        <begin position="9"/>
        <end position="32"/>
    </location>
</feature>
<sequence length="139" mass="15551">MNRKLERRLVMVGSVWQIVSGLLTIFVFASYIKNEGLNSNYNTFAKLEAAQSIFGSMYMFSVSFGMLFVILGIVNIVMAKSLKDDQTEVKKPIWFILVGIASYLLMDLLGSLLFLSAGVLALAKNKPISKLVNYEIQNQ</sequence>
<keyword evidence="1" id="KW-0812">Transmembrane</keyword>
<feature type="transmembrane region" description="Helical" evidence="1">
    <location>
        <begin position="94"/>
        <end position="123"/>
    </location>
</feature>
<keyword evidence="1" id="KW-0472">Membrane</keyword>
<accession>A0A4U1D280</accession>
<gene>
    <name evidence="2" type="ORF">FA727_15885</name>
</gene>
<proteinExistence type="predicted"/>
<comment type="caution">
    <text evidence="2">The sequence shown here is derived from an EMBL/GenBank/DDBJ whole genome shotgun (WGS) entry which is preliminary data.</text>
</comment>
<keyword evidence="1" id="KW-1133">Transmembrane helix</keyword>
<dbReference type="Proteomes" id="UP000307756">
    <property type="component" value="Unassembled WGS sequence"/>
</dbReference>
<evidence type="ECO:0000313" key="3">
    <source>
        <dbReference type="Proteomes" id="UP000307756"/>
    </source>
</evidence>
<evidence type="ECO:0008006" key="4">
    <source>
        <dbReference type="Google" id="ProtNLM"/>
    </source>
</evidence>
<dbReference type="RefSeq" id="WP_136832464.1">
    <property type="nucleotide sequence ID" value="NZ_SWBM01000003.1"/>
</dbReference>
<evidence type="ECO:0000256" key="1">
    <source>
        <dbReference type="SAM" id="Phobius"/>
    </source>
</evidence>
<reference evidence="2 3" key="1">
    <citation type="journal article" date="2011" name="J. Microbiol.">
        <title>Bacillus kyonggiensis sp. nov., isolated from soil of a lettuce field.</title>
        <authorList>
            <person name="Dong K."/>
            <person name="Lee S."/>
        </authorList>
    </citation>
    <scope>NUCLEOTIDE SEQUENCE [LARGE SCALE GENOMIC DNA]</scope>
    <source>
        <strain evidence="2 3">NB22</strain>
    </source>
</reference>
<keyword evidence="3" id="KW-1185">Reference proteome</keyword>
<dbReference type="AlphaFoldDB" id="A0A4U1D280"/>
<protein>
    <recommendedName>
        <fullName evidence="4">DUF4064 domain-containing protein</fullName>
    </recommendedName>
</protein>
<name>A0A4U1D280_9BACI</name>
<dbReference type="EMBL" id="SWBM01000003">
    <property type="protein sequence ID" value="TKC16425.1"/>
    <property type="molecule type" value="Genomic_DNA"/>
</dbReference>
<evidence type="ECO:0000313" key="2">
    <source>
        <dbReference type="EMBL" id="TKC16425.1"/>
    </source>
</evidence>